<dbReference type="AlphaFoldDB" id="A0A370K517"/>
<comment type="subcellular location">
    <subcellularLocation>
        <location evidence="1">Cell membrane</location>
        <topology evidence="1">Multi-pass membrane protein</topology>
    </subcellularLocation>
</comment>
<keyword evidence="11" id="KW-1185">Reference proteome</keyword>
<keyword evidence="5 9" id="KW-0812">Transmembrane</keyword>
<protein>
    <submittedName>
        <fullName evidence="10">AI-2E family transporter</fullName>
    </submittedName>
</protein>
<evidence type="ECO:0000256" key="5">
    <source>
        <dbReference type="ARBA" id="ARBA00022692"/>
    </source>
</evidence>
<name>A0A370K517_9GAMM</name>
<feature type="transmembrane region" description="Helical" evidence="9">
    <location>
        <begin position="271"/>
        <end position="290"/>
    </location>
</feature>
<sequence>MSSPASDVPATSAGQRAVVIVAAGTVLALLYVGREVLVPVVLAFFLSLLLAPWVRLYRRLGLGHGLSVLVAVIAFVVIGTGLASMMGSQVVHMARGLPQYEATIRGKVTTLREMTLGRFEIMQGEVGKVINQAEGTLPAAPSAPEHPSASPESPASEAGSVHRPTTPMEVMTRVLSTAWIPLQTAGIVLVVLVFVLLEQESLRDRFIRLAGGSDLRATTAAINDAGARLSRFFLSTFSVNFGVGVAIWLGLTVIGVPNAPLWGCLTAVLRFVPYVGVWMVAALVALFAAAVTPGWSLLVMTLVLYFVVELVVSQLVEPFLYGHTTGLSPLAVVVSAIFWSWLWGPVGLVMSTPLTLCLVVAGRHVEGLNLLNVLLGDAPALTMPQRFYQRALSGDAHEILAEARSFLKRKTFAAYGDSVLLPAMQLGRIDLMRGAISREQQNVLRDAVVKVVETLGHDRSRWSLRRMRPTVLDDASIGRRLRQMRVDVAGRWQGSLAVAPGTLVLCVGLGSVVDDLATEMLTRVLRDLHIDARHLAPDDFAAFDAEPHPEATPDAVSLAYVVSADATAERADCEAMSATLRQRMPGVRIVALLLPEPLVTTDAVVPLGADFDAVTRSLEEAAQQAIALFPADGAGLTPH</sequence>
<reference evidence="10 11" key="1">
    <citation type="submission" date="2018-07" db="EMBL/GenBank/DDBJ databases">
        <title>Dyella solisilvae sp. nov., isolated from the pine and broad-leaved mixed forest soil.</title>
        <authorList>
            <person name="Gao Z."/>
            <person name="Qiu L."/>
        </authorList>
    </citation>
    <scope>NUCLEOTIDE SEQUENCE [LARGE SCALE GENOMIC DNA]</scope>
    <source>
        <strain evidence="10 11">DHG54</strain>
    </source>
</reference>
<feature type="transmembrane region" description="Helical" evidence="9">
    <location>
        <begin position="66"/>
        <end position="87"/>
    </location>
</feature>
<dbReference type="Proteomes" id="UP000254711">
    <property type="component" value="Unassembled WGS sequence"/>
</dbReference>
<evidence type="ECO:0000313" key="11">
    <source>
        <dbReference type="Proteomes" id="UP000254711"/>
    </source>
</evidence>
<evidence type="ECO:0000313" key="10">
    <source>
        <dbReference type="EMBL" id="RDI97752.1"/>
    </source>
</evidence>
<dbReference type="OrthoDB" id="9812358at2"/>
<dbReference type="InterPro" id="IPR002549">
    <property type="entry name" value="AI-2E-like"/>
</dbReference>
<feature type="transmembrane region" description="Helical" evidence="9">
    <location>
        <begin position="12"/>
        <end position="30"/>
    </location>
</feature>
<feature type="transmembrane region" description="Helical" evidence="9">
    <location>
        <begin position="36"/>
        <end position="54"/>
    </location>
</feature>
<keyword evidence="6 9" id="KW-1133">Transmembrane helix</keyword>
<evidence type="ECO:0000256" key="9">
    <source>
        <dbReference type="SAM" id="Phobius"/>
    </source>
</evidence>
<dbReference type="GO" id="GO:0005886">
    <property type="term" value="C:plasma membrane"/>
    <property type="evidence" value="ECO:0007669"/>
    <property type="project" value="UniProtKB-SubCell"/>
</dbReference>
<dbReference type="EMBL" id="QQSY01000004">
    <property type="protein sequence ID" value="RDI97752.1"/>
    <property type="molecule type" value="Genomic_DNA"/>
</dbReference>
<dbReference type="RefSeq" id="WP_114826069.1">
    <property type="nucleotide sequence ID" value="NZ_QQSY01000004.1"/>
</dbReference>
<evidence type="ECO:0000256" key="2">
    <source>
        <dbReference type="ARBA" id="ARBA00009773"/>
    </source>
</evidence>
<proteinExistence type="inferred from homology"/>
<feature type="compositionally biased region" description="Low complexity" evidence="8">
    <location>
        <begin position="138"/>
        <end position="159"/>
    </location>
</feature>
<dbReference type="PANTHER" id="PTHR21716:SF53">
    <property type="entry name" value="PERMEASE PERM-RELATED"/>
    <property type="match status" value="1"/>
</dbReference>
<evidence type="ECO:0000256" key="8">
    <source>
        <dbReference type="SAM" id="MobiDB-lite"/>
    </source>
</evidence>
<accession>A0A370K517</accession>
<dbReference type="PANTHER" id="PTHR21716">
    <property type="entry name" value="TRANSMEMBRANE PROTEIN"/>
    <property type="match status" value="1"/>
</dbReference>
<evidence type="ECO:0000256" key="7">
    <source>
        <dbReference type="ARBA" id="ARBA00023136"/>
    </source>
</evidence>
<evidence type="ECO:0000256" key="4">
    <source>
        <dbReference type="ARBA" id="ARBA00022475"/>
    </source>
</evidence>
<keyword evidence="3" id="KW-0813">Transport</keyword>
<evidence type="ECO:0000256" key="6">
    <source>
        <dbReference type="ARBA" id="ARBA00022989"/>
    </source>
</evidence>
<feature type="region of interest" description="Disordered" evidence="8">
    <location>
        <begin position="137"/>
        <end position="163"/>
    </location>
</feature>
<gene>
    <name evidence="10" type="ORF">DVT68_15865</name>
</gene>
<comment type="caution">
    <text evidence="10">The sequence shown here is derived from an EMBL/GenBank/DDBJ whole genome shotgun (WGS) entry which is preliminary data.</text>
</comment>
<feature type="transmembrane region" description="Helical" evidence="9">
    <location>
        <begin position="232"/>
        <end position="251"/>
    </location>
</feature>
<organism evidence="10 11">
    <name type="scientific">Dyella solisilvae</name>
    <dbReference type="NCBI Taxonomy" id="1920168"/>
    <lineage>
        <taxon>Bacteria</taxon>
        <taxon>Pseudomonadati</taxon>
        <taxon>Pseudomonadota</taxon>
        <taxon>Gammaproteobacteria</taxon>
        <taxon>Lysobacterales</taxon>
        <taxon>Rhodanobacteraceae</taxon>
        <taxon>Dyella</taxon>
    </lineage>
</organism>
<evidence type="ECO:0000256" key="1">
    <source>
        <dbReference type="ARBA" id="ARBA00004651"/>
    </source>
</evidence>
<keyword evidence="4" id="KW-1003">Cell membrane</keyword>
<comment type="similarity">
    <text evidence="2">Belongs to the autoinducer-2 exporter (AI-2E) (TC 2.A.86) family.</text>
</comment>
<dbReference type="Pfam" id="PF01594">
    <property type="entry name" value="AI-2E_transport"/>
    <property type="match status" value="1"/>
</dbReference>
<feature type="transmembrane region" description="Helical" evidence="9">
    <location>
        <begin position="178"/>
        <end position="197"/>
    </location>
</feature>
<evidence type="ECO:0000256" key="3">
    <source>
        <dbReference type="ARBA" id="ARBA00022448"/>
    </source>
</evidence>
<keyword evidence="7 9" id="KW-0472">Membrane</keyword>